<geneLocation type="plasmid" evidence="2 3">
    <name>pPP1</name>
</geneLocation>
<keyword evidence="2" id="KW-0614">Plasmid</keyword>
<evidence type="ECO:0000313" key="3">
    <source>
        <dbReference type="Proteomes" id="UP001354989"/>
    </source>
</evidence>
<dbReference type="PANTHER" id="PTHR30087">
    <property type="entry name" value="INNER MEMBRANE PROTEIN"/>
    <property type="match status" value="1"/>
</dbReference>
<evidence type="ECO:0000259" key="1">
    <source>
        <dbReference type="Pfam" id="PF08349"/>
    </source>
</evidence>
<gene>
    <name evidence="2" type="primary">ybgA</name>
    <name evidence="2" type="ORF">PEPS_31880</name>
</gene>
<dbReference type="EMBL" id="AP025293">
    <property type="protein sequence ID" value="BDD00908.1"/>
    <property type="molecule type" value="Genomic_DNA"/>
</dbReference>
<dbReference type="Proteomes" id="UP001354989">
    <property type="component" value="Plasmid pPP1"/>
</dbReference>
<dbReference type="Pfam" id="PF04463">
    <property type="entry name" value="2-thiour_desulf"/>
    <property type="match status" value="1"/>
</dbReference>
<organism evidence="2 3">
    <name type="scientific">Persicobacter psychrovividus</name>
    <dbReference type="NCBI Taxonomy" id="387638"/>
    <lineage>
        <taxon>Bacteria</taxon>
        <taxon>Pseudomonadati</taxon>
        <taxon>Bacteroidota</taxon>
        <taxon>Cytophagia</taxon>
        <taxon>Cytophagales</taxon>
        <taxon>Persicobacteraceae</taxon>
        <taxon>Persicobacter</taxon>
    </lineage>
</organism>
<dbReference type="InterPro" id="IPR013560">
    <property type="entry name" value="DUF1722"/>
</dbReference>
<dbReference type="Pfam" id="PF08349">
    <property type="entry name" value="DUF1722"/>
    <property type="match status" value="1"/>
</dbReference>
<feature type="domain" description="DUF1722" evidence="1">
    <location>
        <begin position="215"/>
        <end position="331"/>
    </location>
</feature>
<dbReference type="PANTHER" id="PTHR30087:SF0">
    <property type="entry name" value="INNER MEMBRANE PROTEIN"/>
    <property type="match status" value="1"/>
</dbReference>
<dbReference type="InterPro" id="IPR017087">
    <property type="entry name" value="UCP037004"/>
</dbReference>
<evidence type="ECO:0000313" key="2">
    <source>
        <dbReference type="EMBL" id="BDD00908.1"/>
    </source>
</evidence>
<dbReference type="PIRSF" id="PIRSF037004">
    <property type="entry name" value="UCP037004"/>
    <property type="match status" value="1"/>
</dbReference>
<proteinExistence type="predicted"/>
<dbReference type="InterPro" id="IPR007553">
    <property type="entry name" value="2-thiour_desulf"/>
</dbReference>
<sequence length="340" mass="39157">MTSSPKNPVYVGYNSTSIPLKYMSEKLKIGISTCLLGVNIRYDGGHKNSRLVNKFEKIFDYHPICPEVGSGMSTPRPAIHLMEGDSPEEVRLVESKNHEVDYTDQMQAYSERETKALQDLVDGYILMGKSPSCGMDRIKVYKKAGQPSANKARGLFAEKLLVNNPLLPVEEEGRLHDAVLRENFIARVYIFREWKQFIAQEPSVAGLQLFHQKLKYKVMSHSPSALNQLGRMVSNPDKKAMDQVYKEYIALLMETIKQPAKKNGILNALQHVYGYFKNKVDEDEKKYLLEMLEDYKEGFVPLIMVRRALSHLAEKHENEYILQQNLIKRYPKHLNLYRDL</sequence>
<accession>A0ABN6LCG2</accession>
<name>A0ABN6LCG2_9BACT</name>
<protein>
    <recommendedName>
        <fullName evidence="1">DUF1722 domain-containing protein</fullName>
    </recommendedName>
</protein>
<reference evidence="2 3" key="1">
    <citation type="submission" date="2021-12" db="EMBL/GenBank/DDBJ databases">
        <title>Genome sequencing of bacteria with rrn-lacking chromosome and rrn-plasmid.</title>
        <authorList>
            <person name="Anda M."/>
            <person name="Iwasaki W."/>
        </authorList>
    </citation>
    <scope>NUCLEOTIDE SEQUENCE [LARGE SCALE GENOMIC DNA]</scope>
    <source>
        <strain evidence="2 3">NBRC 101262</strain>
        <plasmid evidence="2 3">pPP1</plasmid>
    </source>
</reference>
<keyword evidence="3" id="KW-1185">Reference proteome</keyword>